<evidence type="ECO:0000256" key="6">
    <source>
        <dbReference type="ARBA" id="ARBA00022824"/>
    </source>
</evidence>
<feature type="region of interest" description="Disordered" evidence="12">
    <location>
        <begin position="677"/>
        <end position="702"/>
    </location>
</feature>
<evidence type="ECO:0000256" key="5">
    <source>
        <dbReference type="ARBA" id="ARBA00022448"/>
    </source>
</evidence>
<evidence type="ECO:0000256" key="11">
    <source>
        <dbReference type="ARBA" id="ARBA00024615"/>
    </source>
</evidence>
<comment type="caution">
    <text evidence="13">The sequence shown here is derived from an EMBL/GenBank/DDBJ whole genome shotgun (WGS) entry which is preliminary data.</text>
</comment>
<feature type="compositionally biased region" description="Low complexity" evidence="12">
    <location>
        <begin position="332"/>
        <end position="355"/>
    </location>
</feature>
<dbReference type="GO" id="GO:0043495">
    <property type="term" value="F:protein-membrane adaptor activity"/>
    <property type="evidence" value="ECO:0007669"/>
    <property type="project" value="TreeGrafter"/>
</dbReference>
<protein>
    <recommendedName>
        <fullName evidence="4">Autophagy-related protein 2</fullName>
    </recommendedName>
</protein>
<dbReference type="EMBL" id="LGRX02006565">
    <property type="protein sequence ID" value="KAK3276418.1"/>
    <property type="molecule type" value="Genomic_DNA"/>
</dbReference>
<evidence type="ECO:0000313" key="14">
    <source>
        <dbReference type="Proteomes" id="UP001190700"/>
    </source>
</evidence>
<name>A0AAE0GE75_9CHLO</name>
<keyword evidence="5" id="KW-0813">Transport</keyword>
<feature type="region of interest" description="Disordered" evidence="12">
    <location>
        <begin position="1575"/>
        <end position="1598"/>
    </location>
</feature>
<dbReference type="GO" id="GO:0000422">
    <property type="term" value="P:autophagy of mitochondrion"/>
    <property type="evidence" value="ECO:0007669"/>
    <property type="project" value="TreeGrafter"/>
</dbReference>
<comment type="subcellular location">
    <subcellularLocation>
        <location evidence="1">Endoplasmic reticulum membrane</location>
        <topology evidence="1">Peripheral membrane protein</topology>
    </subcellularLocation>
    <subcellularLocation>
        <location evidence="2">Preautophagosomal structure membrane</location>
        <topology evidence="2">Peripheral membrane protein</topology>
    </subcellularLocation>
</comment>
<feature type="region of interest" description="Disordered" evidence="12">
    <location>
        <begin position="742"/>
        <end position="765"/>
    </location>
</feature>
<dbReference type="GO" id="GO:0034727">
    <property type="term" value="P:piecemeal microautophagy of the nucleus"/>
    <property type="evidence" value="ECO:0007669"/>
    <property type="project" value="TreeGrafter"/>
</dbReference>
<evidence type="ECO:0000313" key="13">
    <source>
        <dbReference type="EMBL" id="KAK3276418.1"/>
    </source>
</evidence>
<feature type="compositionally biased region" description="Gly residues" evidence="12">
    <location>
        <begin position="2078"/>
        <end position="2087"/>
    </location>
</feature>
<dbReference type="GO" id="GO:0061908">
    <property type="term" value="C:phagophore"/>
    <property type="evidence" value="ECO:0007669"/>
    <property type="project" value="TreeGrafter"/>
</dbReference>
<comment type="catalytic activity">
    <reaction evidence="10">
        <text>a 1,2-diacyl-sn-glycero-3-phospho-L-serine(in) = a 1,2-diacyl-sn-glycero-3-phospho-L-serine(out)</text>
        <dbReference type="Rhea" id="RHEA:38663"/>
        <dbReference type="ChEBI" id="CHEBI:57262"/>
    </reaction>
</comment>
<evidence type="ECO:0000256" key="1">
    <source>
        <dbReference type="ARBA" id="ARBA00004406"/>
    </source>
</evidence>
<feature type="region of interest" description="Disordered" evidence="12">
    <location>
        <begin position="2075"/>
        <end position="2108"/>
    </location>
</feature>
<dbReference type="GO" id="GO:0032266">
    <property type="term" value="F:phosphatidylinositol-3-phosphate binding"/>
    <property type="evidence" value="ECO:0007669"/>
    <property type="project" value="TreeGrafter"/>
</dbReference>
<feature type="compositionally biased region" description="Low complexity" evidence="12">
    <location>
        <begin position="636"/>
        <end position="655"/>
    </location>
</feature>
<keyword evidence="6" id="KW-0256">Endoplasmic reticulum</keyword>
<feature type="region of interest" description="Disordered" evidence="12">
    <location>
        <begin position="636"/>
        <end position="661"/>
    </location>
</feature>
<evidence type="ECO:0000256" key="2">
    <source>
        <dbReference type="ARBA" id="ARBA00004623"/>
    </source>
</evidence>
<organism evidence="13 14">
    <name type="scientific">Cymbomonas tetramitiformis</name>
    <dbReference type="NCBI Taxonomy" id="36881"/>
    <lineage>
        <taxon>Eukaryota</taxon>
        <taxon>Viridiplantae</taxon>
        <taxon>Chlorophyta</taxon>
        <taxon>Pyramimonadophyceae</taxon>
        <taxon>Pyramimonadales</taxon>
        <taxon>Pyramimonadaceae</taxon>
        <taxon>Cymbomonas</taxon>
    </lineage>
</organism>
<evidence type="ECO:0000256" key="8">
    <source>
        <dbReference type="ARBA" id="ARBA00023055"/>
    </source>
</evidence>
<reference evidence="13 14" key="1">
    <citation type="journal article" date="2015" name="Genome Biol. Evol.">
        <title>Comparative Genomics of a Bacterivorous Green Alga Reveals Evolutionary Causalities and Consequences of Phago-Mixotrophic Mode of Nutrition.</title>
        <authorList>
            <person name="Burns J.A."/>
            <person name="Paasch A."/>
            <person name="Narechania A."/>
            <person name="Kim E."/>
        </authorList>
    </citation>
    <scope>NUCLEOTIDE SEQUENCE [LARGE SCALE GENOMIC DNA]</scope>
    <source>
        <strain evidence="13 14">PLY_AMNH</strain>
    </source>
</reference>
<dbReference type="GO" id="GO:0006869">
    <property type="term" value="P:lipid transport"/>
    <property type="evidence" value="ECO:0007669"/>
    <property type="project" value="UniProtKB-KW"/>
</dbReference>
<comment type="catalytic activity">
    <reaction evidence="11">
        <text>a 1,2-diacyl-sn-glycero-3-phosphoethanolamine(in) = a 1,2-diacyl-sn-glycero-3-phosphoethanolamine(out)</text>
        <dbReference type="Rhea" id="RHEA:38895"/>
        <dbReference type="ChEBI" id="CHEBI:64612"/>
    </reaction>
</comment>
<comment type="similarity">
    <text evidence="3">Belongs to the ATG2 family.</text>
</comment>
<dbReference type="InterPro" id="IPR026849">
    <property type="entry name" value="ATG2"/>
</dbReference>
<feature type="compositionally biased region" description="Low complexity" evidence="12">
    <location>
        <begin position="1464"/>
        <end position="1490"/>
    </location>
</feature>
<feature type="region of interest" description="Disordered" evidence="12">
    <location>
        <begin position="1515"/>
        <end position="1552"/>
    </location>
</feature>
<keyword evidence="9" id="KW-0472">Membrane</keyword>
<evidence type="ECO:0000256" key="7">
    <source>
        <dbReference type="ARBA" id="ARBA00023006"/>
    </source>
</evidence>
<dbReference type="Proteomes" id="UP001190700">
    <property type="component" value="Unassembled WGS sequence"/>
</dbReference>
<dbReference type="Pfam" id="PF13329">
    <property type="entry name" value="ATG2_CAD"/>
    <property type="match status" value="2"/>
</dbReference>
<feature type="region of interest" description="Disordered" evidence="12">
    <location>
        <begin position="315"/>
        <end position="392"/>
    </location>
</feature>
<dbReference type="GO" id="GO:0005789">
    <property type="term" value="C:endoplasmic reticulum membrane"/>
    <property type="evidence" value="ECO:0007669"/>
    <property type="project" value="UniProtKB-SubCell"/>
</dbReference>
<sequence>MFSSTGWALKRLYKFVLKQLLGRVLKNELDLDQLDVALGSGTVELRNLVLDCDYLSEQLAELPIIVVTGEVSTVKASIPWTALGSQSCVIELGDLYLRIAPRPALSDFSSEVHGSGSEEDEPVDEPTYLAADDGIHVIAALVEKVLLRMQVRINGLSIDIQGQEPRAHIPQPGSPSAEELPTPFLHVLVARVEYEAQAPPEAGERPVPLEDALKHIKCEGVVLELSEQVVTDAPEPTSEEELTGSLCCEESHCIFSSPDSASSVSAAVQLKLGRPADPLAPLKVDLSLVLSPVQLSLSPNRIAIIKRLLESFTGEEDATQPAPPPPAPLRPTPKTTASSVCGAQGASSPAGPSARGHTRHRSLGGGSEGASHPSRARWSTGSGSGSREFGRASRNCSAHGIITDLFRMEGAMSMAEALPWVMDSAVSGGALPSAAAARPGAQSDSSVVPAVASAAVVANTAVTAAAMSADLAASVEEFFDCYDGSMLSSRRTDDGSASALDASGSNTQLWAWASTAWSSIQQSGLAGGMEEPSSQPVPSMELQVHVVSELVVLATAMTDAPLQGGAEGAGTTMGWMAVEASRCQVSAHIAAAQRDLSVELGALTVRHTLTPPAGVESAETSLVAAALPPWPAGAGPDLLVAEEPPAPPNGAAASPILRIGNPRASPAGGALSLKLHLSQGSQTPPPREAPASKGEVRGPGGPLPAAAGALQCSLHVPPAMLWVDDAAVVQLLHLAHAMLSAASPETPPREVGAAAPRPKEAPLPPRLTLDVQMPYLRAVGRFGAAGAPHRTGEVDPQRSFICLEVLGLPAPPPIATDGPPRPSGTVAVDAAAAMLSFERGSRQGQRVNVRVGGVRVSLLGARLAQEFTWHAEQGGRACPPEAVAGLPCHCLLDCPPPGGWLRLNLMRDEAGATEPPPPVAVLVTWHAEEPPSRKEAPALPRSKGGALDSLLAHAWEGVRARAADCSVSRRPGKRAHHAAAATQSSAEQEANQARQAVWSAAQVTIDVRLRQVVVVDVADAVHTHAVDMVQAAVDGWLTVLEELQASGAAPATVACSVGDTPAWALKVESAAASISVLRSTPGGDAGRMLRVWAEGLAAFQAASPAAGRSCTQIWAREWGVHGELEQDSAASGTTAARTATCELLCCNEASKGGGAPKGLAVELLSRPQAGSRHGACGDDLPVSETVIGVECWGLALKTLHGDLRFSWLQDLAACLQAPAPEAAPPPAQEAETQTVVCVDIHDLLLCHCPAESDDDGGGSASDAMSSGSWGAASASLAPAPPVPGALCVRHVALLSQDPALASRGGFLAAGQAPGRSQPPECSAPRLMTTLRSAVLHVVADAAGGLYKGAALPCSFAALHAEGYTRVARDVSLEVRLGQEGGSGKGSAATEVLEVRSSHLEVDTEPEAFAALSAFITQCIDGLTTAEPSEEALARPPVEVPAAGAVDGAPTQRHRPLPEAPAMRAKPGSSEGAPPGPPAAGASWPAGARSADSPGQSSRGLATGGVLVGVEENVFGHGRGERSNGGMPSGRASAEQQGGDDVVGPSSGGGSAAAMHHVQHGVADAGCEGRRPAEGAAVERCGRSEARRGRGGSGGGGPELHAVMPRFIEDYCPEEPAGDGSAAPTVAATAALLANARLHGVLGTTGGKEGAAQDDYRAFWYGPGPSTIENHVAVAARQARQRQGSAGGKVGARGAAADTAAEGSFAGQQHPVALAPQAPHLPPVTFRVRVHCLQFTWCLVGQLPAGAVGPSGAPVEEEVPQAEQRVQVRLEELGVQYAVFEEGHHYASQLSVSVHELEVNDLSLGAIGEQVLRYYVHAKTPRESQAAMLSAQLEAVRPDPANLLETEYRFELKLPPLQIFLDQRVLAFLENFARASADMGAAAAAGKKAEAPLEESAMSDASERSASHVAPSEPCSMAEEEPMFFQRAEVSVGRLYVDYHARHVDYGALCAGSLWEFINLVPWNGVELKLRPACVSGVHGWDAVLEGALGEWQHDISKQLHKFVQGVAPVKSLCTVGNGTAQLVLEPLKQYRREGRVLRGLQKGTAAFMRSVTLEALGLGAHVAGGARHVLESAERGLGEGPPQGGSPLGTARNGAAKAGHSARRDEPGDALEGLQRAARTLTQGLGDAADVLVSKPMRRYSEGAGASAAIASAIRAVPRAAVTPAAAAATAMQQTLVGVRNGLHVDSSTRRVRGGSTGGQ</sequence>
<evidence type="ECO:0000256" key="10">
    <source>
        <dbReference type="ARBA" id="ARBA00024479"/>
    </source>
</evidence>
<gene>
    <name evidence="13" type="ORF">CYMTET_15502</name>
</gene>
<dbReference type="GO" id="GO:0061709">
    <property type="term" value="P:reticulophagy"/>
    <property type="evidence" value="ECO:0007669"/>
    <property type="project" value="TreeGrafter"/>
</dbReference>
<feature type="compositionally biased region" description="Pro residues" evidence="12">
    <location>
        <begin position="321"/>
        <end position="331"/>
    </location>
</feature>
<dbReference type="GO" id="GO:0034045">
    <property type="term" value="C:phagophore assembly site membrane"/>
    <property type="evidence" value="ECO:0007669"/>
    <property type="project" value="UniProtKB-SubCell"/>
</dbReference>
<accession>A0AAE0GE75</accession>
<evidence type="ECO:0000256" key="12">
    <source>
        <dbReference type="SAM" id="MobiDB-lite"/>
    </source>
</evidence>
<dbReference type="PANTHER" id="PTHR13190">
    <property type="entry name" value="AUTOPHAGY-RELATED 2, ISOFORM A"/>
    <property type="match status" value="1"/>
</dbReference>
<proteinExistence type="inferred from homology"/>
<keyword evidence="14" id="KW-1185">Reference proteome</keyword>
<evidence type="ECO:0000256" key="9">
    <source>
        <dbReference type="ARBA" id="ARBA00023136"/>
    </source>
</evidence>
<evidence type="ECO:0000256" key="3">
    <source>
        <dbReference type="ARBA" id="ARBA00009714"/>
    </source>
</evidence>
<dbReference type="GO" id="GO:0061723">
    <property type="term" value="P:glycophagy"/>
    <property type="evidence" value="ECO:0007669"/>
    <property type="project" value="TreeGrafter"/>
</dbReference>
<feature type="region of interest" description="Disordered" evidence="12">
    <location>
        <begin position="967"/>
        <end position="987"/>
    </location>
</feature>
<dbReference type="PANTHER" id="PTHR13190:SF1">
    <property type="entry name" value="AUTOPHAGY-RELATED 2, ISOFORM A"/>
    <property type="match status" value="1"/>
</dbReference>
<keyword evidence="7" id="KW-0072">Autophagy</keyword>
<dbReference type="GO" id="GO:0000045">
    <property type="term" value="P:autophagosome assembly"/>
    <property type="evidence" value="ECO:0007669"/>
    <property type="project" value="TreeGrafter"/>
</dbReference>
<feature type="region of interest" description="Disordered" evidence="12">
    <location>
        <begin position="1441"/>
        <end position="1501"/>
    </location>
</feature>
<evidence type="ECO:0000256" key="4">
    <source>
        <dbReference type="ARBA" id="ARBA00018070"/>
    </source>
</evidence>
<feature type="compositionally biased region" description="Low complexity" evidence="12">
    <location>
        <begin position="978"/>
        <end position="987"/>
    </location>
</feature>
<keyword evidence="8" id="KW-0445">Lipid transport</keyword>